<keyword evidence="3" id="KW-0804">Transcription</keyword>
<evidence type="ECO:0000256" key="3">
    <source>
        <dbReference type="ARBA" id="ARBA00023163"/>
    </source>
</evidence>
<dbReference type="EMBL" id="BNDS01000015">
    <property type="protein sequence ID" value="GHH99797.1"/>
    <property type="molecule type" value="Genomic_DNA"/>
</dbReference>
<evidence type="ECO:0000256" key="2">
    <source>
        <dbReference type="ARBA" id="ARBA00023125"/>
    </source>
</evidence>
<dbReference type="Gene3D" id="1.20.120.530">
    <property type="entry name" value="GntR ligand-binding domain-like"/>
    <property type="match status" value="1"/>
</dbReference>
<comment type="caution">
    <text evidence="5">The sequence shown here is derived from an EMBL/GenBank/DDBJ whole genome shotgun (WGS) entry which is preliminary data.</text>
</comment>
<proteinExistence type="predicted"/>
<reference evidence="5 6" key="1">
    <citation type="journal article" date="2022" name="Int. J. Syst. Evol. Microbiol.">
        <title>Neobacillus kokaensis sp. nov., isolated from soil.</title>
        <authorList>
            <person name="Yuki K."/>
            <person name="Matsubara H."/>
            <person name="Yamaguchi S."/>
        </authorList>
    </citation>
    <scope>NUCLEOTIDE SEQUENCE [LARGE SCALE GENOMIC DNA]</scope>
    <source>
        <strain evidence="5 6">LOB 377</strain>
    </source>
</reference>
<name>A0ABQ3N509_9BACI</name>
<protein>
    <recommendedName>
        <fullName evidence="4">GntR C-terminal domain-containing protein</fullName>
    </recommendedName>
</protein>
<evidence type="ECO:0000313" key="5">
    <source>
        <dbReference type="EMBL" id="GHH99797.1"/>
    </source>
</evidence>
<dbReference type="Pfam" id="PF07729">
    <property type="entry name" value="FCD"/>
    <property type="match status" value="1"/>
</dbReference>
<dbReference type="InterPro" id="IPR011711">
    <property type="entry name" value="GntR_C"/>
</dbReference>
<evidence type="ECO:0000259" key="4">
    <source>
        <dbReference type="SMART" id="SM00895"/>
    </source>
</evidence>
<dbReference type="SUPFAM" id="SSF48008">
    <property type="entry name" value="GntR ligand-binding domain-like"/>
    <property type="match status" value="1"/>
</dbReference>
<keyword evidence="1" id="KW-0805">Transcription regulation</keyword>
<dbReference type="InterPro" id="IPR008920">
    <property type="entry name" value="TF_FadR/GntR_C"/>
</dbReference>
<feature type="domain" description="GntR C-terminal" evidence="4">
    <location>
        <begin position="1"/>
        <end position="116"/>
    </location>
</feature>
<evidence type="ECO:0000313" key="6">
    <source>
        <dbReference type="Proteomes" id="UP000637074"/>
    </source>
</evidence>
<organism evidence="5 6">
    <name type="scientific">Neobacillus kokaensis</name>
    <dbReference type="NCBI Taxonomy" id="2759023"/>
    <lineage>
        <taxon>Bacteria</taxon>
        <taxon>Bacillati</taxon>
        <taxon>Bacillota</taxon>
        <taxon>Bacilli</taxon>
        <taxon>Bacillales</taxon>
        <taxon>Bacillaceae</taxon>
        <taxon>Neobacillus</taxon>
    </lineage>
</organism>
<dbReference type="SMART" id="SM00895">
    <property type="entry name" value="FCD"/>
    <property type="match status" value="1"/>
</dbReference>
<keyword evidence="2" id="KW-0238">DNA-binding</keyword>
<gene>
    <name evidence="5" type="ORF">AM1BK_33400</name>
</gene>
<evidence type="ECO:0000256" key="1">
    <source>
        <dbReference type="ARBA" id="ARBA00023015"/>
    </source>
</evidence>
<sequence length="121" mass="13700">MVEVPCAGLAASRRTEKNMEELEAIIACFDSDKDFSIKELLHLDLQFHLAIADCTQNPLTKTLINAITRSYLKEDLKLWNDKNKKEITAFAEKIVESIKLNDSDSAMEAMEKHLNGFLLIS</sequence>
<accession>A0ABQ3N509</accession>
<dbReference type="Proteomes" id="UP000637074">
    <property type="component" value="Unassembled WGS sequence"/>
</dbReference>
<keyword evidence="6" id="KW-1185">Reference proteome</keyword>